<evidence type="ECO:0000313" key="1">
    <source>
        <dbReference type="EMBL" id="KAF0759846.1"/>
    </source>
</evidence>
<comment type="caution">
    <text evidence="1">The sequence shown here is derived from an EMBL/GenBank/DDBJ whole genome shotgun (WGS) entry which is preliminary data.</text>
</comment>
<evidence type="ECO:0000313" key="2">
    <source>
        <dbReference type="Proteomes" id="UP000478052"/>
    </source>
</evidence>
<name>A0A6G0YQQ1_APHCR</name>
<accession>A0A6G0YQQ1</accession>
<sequence length="230" mass="27170">MNYEMKKYILYGIGRIRALLAWIKLHDGRNIVLGRHIQINGNSTKRKLYKMYFILLRNNIFVKIILDERSSELTFLCVSEYLTKNKSEKKNNIKTHSERSNECIDFTMIITSRNNAPISNFGGGFRSKSEYPWCIIEFSKKSRKTKKKNDGKTGIFTQNQFSTKSIFLYSCNSKTNHCKHLKFSLNVYFLINYSYIQILTKIRQTMNICKLFCRPLNINHHFHQPLKIIS</sequence>
<protein>
    <submittedName>
        <fullName evidence="1">Uncharacterized protein</fullName>
    </submittedName>
</protein>
<dbReference type="Proteomes" id="UP000478052">
    <property type="component" value="Unassembled WGS sequence"/>
</dbReference>
<dbReference type="EMBL" id="VUJU01002867">
    <property type="protein sequence ID" value="KAF0759846.1"/>
    <property type="molecule type" value="Genomic_DNA"/>
</dbReference>
<keyword evidence="2" id="KW-1185">Reference proteome</keyword>
<dbReference type="AlphaFoldDB" id="A0A6G0YQQ1"/>
<organism evidence="1 2">
    <name type="scientific">Aphis craccivora</name>
    <name type="common">Cowpea aphid</name>
    <dbReference type="NCBI Taxonomy" id="307492"/>
    <lineage>
        <taxon>Eukaryota</taxon>
        <taxon>Metazoa</taxon>
        <taxon>Ecdysozoa</taxon>
        <taxon>Arthropoda</taxon>
        <taxon>Hexapoda</taxon>
        <taxon>Insecta</taxon>
        <taxon>Pterygota</taxon>
        <taxon>Neoptera</taxon>
        <taxon>Paraneoptera</taxon>
        <taxon>Hemiptera</taxon>
        <taxon>Sternorrhyncha</taxon>
        <taxon>Aphidomorpha</taxon>
        <taxon>Aphidoidea</taxon>
        <taxon>Aphididae</taxon>
        <taxon>Aphidini</taxon>
        <taxon>Aphis</taxon>
        <taxon>Aphis</taxon>
    </lineage>
</organism>
<proteinExistence type="predicted"/>
<reference evidence="1 2" key="1">
    <citation type="submission" date="2019-08" db="EMBL/GenBank/DDBJ databases">
        <title>Whole genome of Aphis craccivora.</title>
        <authorList>
            <person name="Voronova N.V."/>
            <person name="Shulinski R.S."/>
            <person name="Bandarenka Y.V."/>
            <person name="Zhorov D.G."/>
            <person name="Warner D."/>
        </authorList>
    </citation>
    <scope>NUCLEOTIDE SEQUENCE [LARGE SCALE GENOMIC DNA]</scope>
    <source>
        <strain evidence="1">180601</strain>
        <tissue evidence="1">Whole Body</tissue>
    </source>
</reference>
<gene>
    <name evidence="1" type="ORF">FWK35_00015596</name>
</gene>